<evidence type="ECO:0000256" key="1">
    <source>
        <dbReference type="ARBA" id="ARBA00009865"/>
    </source>
</evidence>
<dbReference type="RefSeq" id="WP_320183152.1">
    <property type="nucleotide sequence ID" value="NZ_CP138332.1"/>
</dbReference>
<keyword evidence="5 6" id="KW-0326">Glycosidase</keyword>
<keyword evidence="2" id="KW-0858">Xylan degradation</keyword>
<dbReference type="InterPro" id="IPR006710">
    <property type="entry name" value="Glyco_hydro_43"/>
</dbReference>
<evidence type="ECO:0000313" key="8">
    <source>
        <dbReference type="EMBL" id="MFD2967876.1"/>
    </source>
</evidence>
<evidence type="ECO:0000256" key="6">
    <source>
        <dbReference type="RuleBase" id="RU361187"/>
    </source>
</evidence>
<evidence type="ECO:0000313" key="9">
    <source>
        <dbReference type="Proteomes" id="UP001597525"/>
    </source>
</evidence>
<dbReference type="PANTHER" id="PTHR43772:SF2">
    <property type="entry name" value="PUTATIVE (AFU_ORTHOLOGUE AFUA_2G04480)-RELATED"/>
    <property type="match status" value="1"/>
</dbReference>
<sequence>MKLKTTLTLLTLGLITAIPAQAQQTTAAKKDTMITVTGNPLFTHKYTADPAALVVGDTFYLYAGQDTGDGRGYNIPNWLVFSSKDLKTWTEHAVPLKTGDFPWAVGNSSWASQVIERDGKYYWYVSTEHRDVDGKRGKAIGVAVSDSPVGPFKDARGSALISNNMTTKWTNISWDDIDPTVWIDNDGQAYLFWGNTQCYYAKLKPNMTEIEGDIMPVSLPSFTEAPWIHKRGDWYYLSYATGFPEKIAYAMSKSIQGPWQYKGILNEIAGNSNTNHQAIVEFKGNWYFVYHNGAMQIEGGSYRRSVCIDRLFYNKDGSLKRVQMTTEGIFK</sequence>
<protein>
    <submittedName>
        <fullName evidence="8">Glycoside hydrolase family 43 protein</fullName>
    </submittedName>
</protein>
<dbReference type="GO" id="GO:0016787">
    <property type="term" value="F:hydrolase activity"/>
    <property type="evidence" value="ECO:0007669"/>
    <property type="project" value="UniProtKB-KW"/>
</dbReference>
<comment type="similarity">
    <text evidence="1 6">Belongs to the glycosyl hydrolase 43 family.</text>
</comment>
<keyword evidence="3 6" id="KW-0378">Hydrolase</keyword>
<dbReference type="Proteomes" id="UP001597525">
    <property type="component" value="Unassembled WGS sequence"/>
</dbReference>
<dbReference type="Pfam" id="PF04616">
    <property type="entry name" value="Glyco_hydro_43"/>
    <property type="match status" value="1"/>
</dbReference>
<reference evidence="9" key="1">
    <citation type="journal article" date="2019" name="Int. J. Syst. Evol. Microbiol.">
        <title>The Global Catalogue of Microorganisms (GCM) 10K type strain sequencing project: providing services to taxonomists for standard genome sequencing and annotation.</title>
        <authorList>
            <consortium name="The Broad Institute Genomics Platform"/>
            <consortium name="The Broad Institute Genome Sequencing Center for Infectious Disease"/>
            <person name="Wu L."/>
            <person name="Ma J."/>
        </authorList>
    </citation>
    <scope>NUCLEOTIDE SEQUENCE [LARGE SCALE GENOMIC DNA]</scope>
    <source>
        <strain evidence="9">KCTC 22814</strain>
    </source>
</reference>
<dbReference type="SUPFAM" id="SSF75005">
    <property type="entry name" value="Arabinanase/levansucrase/invertase"/>
    <property type="match status" value="1"/>
</dbReference>
<dbReference type="EMBL" id="JBHUPB010000007">
    <property type="protein sequence ID" value="MFD2967876.1"/>
    <property type="molecule type" value="Genomic_DNA"/>
</dbReference>
<accession>A0ABW6BI46</accession>
<gene>
    <name evidence="8" type="ORF">ACFS7Y_10775</name>
</gene>
<evidence type="ECO:0000256" key="3">
    <source>
        <dbReference type="ARBA" id="ARBA00022801"/>
    </source>
</evidence>
<keyword evidence="9" id="KW-1185">Reference proteome</keyword>
<dbReference type="InterPro" id="IPR023296">
    <property type="entry name" value="Glyco_hydro_beta-prop_sf"/>
</dbReference>
<organism evidence="8 9">
    <name type="scientific">Sphingobacterium bambusae</name>
    <dbReference type="NCBI Taxonomy" id="662858"/>
    <lineage>
        <taxon>Bacteria</taxon>
        <taxon>Pseudomonadati</taxon>
        <taxon>Bacteroidota</taxon>
        <taxon>Sphingobacteriia</taxon>
        <taxon>Sphingobacteriales</taxon>
        <taxon>Sphingobacteriaceae</taxon>
        <taxon>Sphingobacterium</taxon>
    </lineage>
</organism>
<name>A0ABW6BI46_9SPHI</name>
<feature type="signal peptide" evidence="7">
    <location>
        <begin position="1"/>
        <end position="22"/>
    </location>
</feature>
<proteinExistence type="inferred from homology"/>
<dbReference type="InterPro" id="IPR052176">
    <property type="entry name" value="Glycosyl_Hydrlase_43_Enz"/>
</dbReference>
<dbReference type="PANTHER" id="PTHR43772">
    <property type="entry name" value="ENDO-1,4-BETA-XYLANASE"/>
    <property type="match status" value="1"/>
</dbReference>
<evidence type="ECO:0000256" key="2">
    <source>
        <dbReference type="ARBA" id="ARBA00022651"/>
    </source>
</evidence>
<keyword evidence="4" id="KW-0119">Carbohydrate metabolism</keyword>
<evidence type="ECO:0000256" key="5">
    <source>
        <dbReference type="ARBA" id="ARBA00023295"/>
    </source>
</evidence>
<evidence type="ECO:0000256" key="7">
    <source>
        <dbReference type="SAM" id="SignalP"/>
    </source>
</evidence>
<dbReference type="Gene3D" id="2.115.10.20">
    <property type="entry name" value="Glycosyl hydrolase domain, family 43"/>
    <property type="match status" value="1"/>
</dbReference>
<keyword evidence="7" id="KW-0732">Signal</keyword>
<evidence type="ECO:0000256" key="4">
    <source>
        <dbReference type="ARBA" id="ARBA00023277"/>
    </source>
</evidence>
<keyword evidence="2" id="KW-0624">Polysaccharide degradation</keyword>
<dbReference type="CDD" id="cd18618">
    <property type="entry name" value="GH43_Xsa43E-like"/>
    <property type="match status" value="1"/>
</dbReference>
<comment type="caution">
    <text evidence="8">The sequence shown here is derived from an EMBL/GenBank/DDBJ whole genome shotgun (WGS) entry which is preliminary data.</text>
</comment>
<feature type="chain" id="PRO_5047384520" evidence="7">
    <location>
        <begin position="23"/>
        <end position="331"/>
    </location>
</feature>